<organism evidence="1 2">
    <name type="scientific">Herbidospora solisilvae</name>
    <dbReference type="NCBI Taxonomy" id="2696284"/>
    <lineage>
        <taxon>Bacteria</taxon>
        <taxon>Bacillati</taxon>
        <taxon>Actinomycetota</taxon>
        <taxon>Actinomycetes</taxon>
        <taxon>Streptosporangiales</taxon>
        <taxon>Streptosporangiaceae</taxon>
        <taxon>Herbidospora</taxon>
    </lineage>
</organism>
<protein>
    <submittedName>
        <fullName evidence="1">Uncharacterized protein</fullName>
    </submittedName>
</protein>
<sequence length="100" mass="10527">MLTVAAGTAVLVFGLNRRGLGKALTTEFGLLQIGVVVGSSRIHESDRSARPIGSEYEWNGYAVCRSAGALKFRFMAGVFINSVPAGNGASLRAAPSDRKQ</sequence>
<evidence type="ECO:0000313" key="1">
    <source>
        <dbReference type="EMBL" id="NAS25746.1"/>
    </source>
</evidence>
<proteinExistence type="predicted"/>
<keyword evidence="2" id="KW-1185">Reference proteome</keyword>
<dbReference type="EMBL" id="WXEW01000009">
    <property type="protein sequence ID" value="NAS25746.1"/>
    <property type="molecule type" value="Genomic_DNA"/>
</dbReference>
<comment type="caution">
    <text evidence="1">The sequence shown here is derived from an EMBL/GenBank/DDBJ whole genome shotgun (WGS) entry which is preliminary data.</text>
</comment>
<dbReference type="RefSeq" id="WP_161482784.1">
    <property type="nucleotide sequence ID" value="NZ_WXEW01000009.1"/>
</dbReference>
<accession>A0A7C9J6A4</accession>
<reference evidence="1 2" key="1">
    <citation type="submission" date="2020-01" db="EMBL/GenBank/DDBJ databases">
        <title>Herbidospora sp. NEAU-GS84 nov., a novel actinomycete isolated from soil.</title>
        <authorList>
            <person name="Han L."/>
        </authorList>
    </citation>
    <scope>NUCLEOTIDE SEQUENCE [LARGE SCALE GENOMIC DNA]</scope>
    <source>
        <strain evidence="1 2">NEAU-GS84</strain>
    </source>
</reference>
<gene>
    <name evidence="1" type="ORF">GT755_29205</name>
</gene>
<dbReference type="Proteomes" id="UP000479526">
    <property type="component" value="Unassembled WGS sequence"/>
</dbReference>
<evidence type="ECO:0000313" key="2">
    <source>
        <dbReference type="Proteomes" id="UP000479526"/>
    </source>
</evidence>
<dbReference type="AlphaFoldDB" id="A0A7C9J6A4"/>
<name>A0A7C9J6A4_9ACTN</name>